<dbReference type="InterPro" id="IPR058240">
    <property type="entry name" value="rSAM_sf"/>
</dbReference>
<dbReference type="InterPro" id="IPR023867">
    <property type="entry name" value="Sulphatase_maturase_rSAM"/>
</dbReference>
<organism evidence="7 8">
    <name type="scientific">Lachnobacterium bovis</name>
    <dbReference type="NCBI Taxonomy" id="140626"/>
    <lineage>
        <taxon>Bacteria</taxon>
        <taxon>Bacillati</taxon>
        <taxon>Bacillota</taxon>
        <taxon>Clostridia</taxon>
        <taxon>Lachnospirales</taxon>
        <taxon>Lachnospiraceae</taxon>
        <taxon>Lachnobacterium</taxon>
    </lineage>
</organism>
<protein>
    <recommendedName>
        <fullName evidence="6">Radical SAM core domain-containing protein</fullName>
    </recommendedName>
</protein>
<dbReference type="PANTHER" id="PTHR43273:SF8">
    <property type="entry name" value="RADICAL SAM DOMAIN PROTEIN"/>
    <property type="match status" value="1"/>
</dbReference>
<evidence type="ECO:0000256" key="3">
    <source>
        <dbReference type="ARBA" id="ARBA00022723"/>
    </source>
</evidence>
<dbReference type="Gene3D" id="3.20.20.70">
    <property type="entry name" value="Aldolase class I"/>
    <property type="match status" value="1"/>
</dbReference>
<keyword evidence="4" id="KW-0408">Iron</keyword>
<evidence type="ECO:0000259" key="6">
    <source>
        <dbReference type="PROSITE" id="PS51918"/>
    </source>
</evidence>
<dbReference type="InterPro" id="IPR007197">
    <property type="entry name" value="rSAM"/>
</dbReference>
<sequence length="466" mass="52358">MAIITKYCLTYKMNENEHLLINTVTGALDIIDTPSLNLINEVKAGNSDAISKKSQLYSDLQKRGYLFETPKDELALLQKVKSYSDFLYNNSFPSEFIILPTLGCNLRCTYCFEDDAQHVNHCKMTKEQLEGILKYIKEIKESHKEILEKNKQKLKIRIFGGEPLLPGNKELVIRILEFSRDNNVEVNIVSNGTLVDYYMETLVEFKDVINLQITLDGQKDIHDKRRIRADGKGTFDAICKNITKLIDNNIRIALRVNVDAENISGINEIEKIIIDNQWNKHGYVIPYFSPVVDFSGTSTTVLEESELLEGLLKSGYKTDGSSTFKSVVSPCIGYLNMFFNPHSKHKFCKTHYCGATSKNELCFSPDGLVTSCITYSGKGKHSIGTFDENGVTFDQEAYLAWTDRNVFKIQKCGNCKYAFLCGGGCPIKAIDQNGSMEDVVCSDIKSTIDTYVNEVVIPTLTAGESA</sequence>
<keyword evidence="5" id="KW-0411">Iron-sulfur</keyword>
<dbReference type="AlphaFoldDB" id="A0A1H9PGR2"/>
<dbReference type="CDD" id="cd01335">
    <property type="entry name" value="Radical_SAM"/>
    <property type="match status" value="1"/>
</dbReference>
<dbReference type="PROSITE" id="PS51918">
    <property type="entry name" value="RADICAL_SAM"/>
    <property type="match status" value="1"/>
</dbReference>
<dbReference type="RefSeq" id="WP_027422372.1">
    <property type="nucleotide sequence ID" value="NZ_FOGW01000004.1"/>
</dbReference>
<keyword evidence="2" id="KW-0949">S-adenosyl-L-methionine</keyword>
<dbReference type="SUPFAM" id="SSF102114">
    <property type="entry name" value="Radical SAM enzymes"/>
    <property type="match status" value="1"/>
</dbReference>
<feature type="domain" description="Radical SAM core" evidence="6">
    <location>
        <begin position="89"/>
        <end position="322"/>
    </location>
</feature>
<dbReference type="GO" id="GO:0046872">
    <property type="term" value="F:metal ion binding"/>
    <property type="evidence" value="ECO:0007669"/>
    <property type="project" value="UniProtKB-KW"/>
</dbReference>
<accession>A0A1H9PGR2</accession>
<dbReference type="GO" id="GO:0051536">
    <property type="term" value="F:iron-sulfur cluster binding"/>
    <property type="evidence" value="ECO:0007669"/>
    <property type="project" value="UniProtKB-KW"/>
</dbReference>
<dbReference type="SFLD" id="SFLDG01386">
    <property type="entry name" value="main_SPASM_domain-containing"/>
    <property type="match status" value="1"/>
</dbReference>
<gene>
    <name evidence="7" type="ORF">SAMN02910429_00257</name>
</gene>
<evidence type="ECO:0000313" key="8">
    <source>
        <dbReference type="Proteomes" id="UP000182471"/>
    </source>
</evidence>
<dbReference type="UniPathway" id="UPA00782"/>
<evidence type="ECO:0000313" key="7">
    <source>
        <dbReference type="EMBL" id="SER47344.1"/>
    </source>
</evidence>
<dbReference type="Proteomes" id="UP000182471">
    <property type="component" value="Unassembled WGS sequence"/>
</dbReference>
<comment type="cofactor">
    <cofactor evidence="1">
        <name>[4Fe-4S] cluster</name>
        <dbReference type="ChEBI" id="CHEBI:49883"/>
    </cofactor>
</comment>
<dbReference type="SFLD" id="SFLDS00029">
    <property type="entry name" value="Radical_SAM"/>
    <property type="match status" value="1"/>
</dbReference>
<dbReference type="SFLD" id="SFLDG01067">
    <property type="entry name" value="SPASM/twitch_domain_containing"/>
    <property type="match status" value="1"/>
</dbReference>
<evidence type="ECO:0000256" key="1">
    <source>
        <dbReference type="ARBA" id="ARBA00001966"/>
    </source>
</evidence>
<dbReference type="Pfam" id="PF04055">
    <property type="entry name" value="Radical_SAM"/>
    <property type="match status" value="1"/>
</dbReference>
<dbReference type="PANTHER" id="PTHR43273">
    <property type="entry name" value="ANAEROBIC SULFATASE-MATURATING ENZYME HOMOLOG ASLB-RELATED"/>
    <property type="match status" value="1"/>
</dbReference>
<dbReference type="EMBL" id="FOGW01000004">
    <property type="protein sequence ID" value="SER47344.1"/>
    <property type="molecule type" value="Genomic_DNA"/>
</dbReference>
<dbReference type="InterPro" id="IPR023885">
    <property type="entry name" value="4Fe4S-binding_SPASM_dom"/>
</dbReference>
<name>A0A1H9PGR2_9FIRM</name>
<keyword evidence="8" id="KW-1185">Reference proteome</keyword>
<reference evidence="8" key="1">
    <citation type="submission" date="2016-10" db="EMBL/GenBank/DDBJ databases">
        <authorList>
            <person name="Varghese N."/>
            <person name="Submissions S."/>
        </authorList>
    </citation>
    <scope>NUCLEOTIDE SEQUENCE [LARGE SCALE GENOMIC DNA]</scope>
    <source>
        <strain evidence="8">S1b</strain>
    </source>
</reference>
<dbReference type="NCBIfam" id="TIGR04085">
    <property type="entry name" value="rSAM_more_4Fe4S"/>
    <property type="match status" value="1"/>
</dbReference>
<proteinExistence type="predicted"/>
<dbReference type="SFLD" id="SFLDG01384">
    <property type="entry name" value="thioether_bond_formation_requi"/>
    <property type="match status" value="1"/>
</dbReference>
<dbReference type="GO" id="GO:0016491">
    <property type="term" value="F:oxidoreductase activity"/>
    <property type="evidence" value="ECO:0007669"/>
    <property type="project" value="InterPro"/>
</dbReference>
<evidence type="ECO:0000256" key="5">
    <source>
        <dbReference type="ARBA" id="ARBA00023014"/>
    </source>
</evidence>
<keyword evidence="3" id="KW-0479">Metal-binding</keyword>
<evidence type="ECO:0000256" key="4">
    <source>
        <dbReference type="ARBA" id="ARBA00023004"/>
    </source>
</evidence>
<evidence type="ECO:0000256" key="2">
    <source>
        <dbReference type="ARBA" id="ARBA00022691"/>
    </source>
</evidence>
<dbReference type="InterPro" id="IPR013785">
    <property type="entry name" value="Aldolase_TIM"/>
</dbReference>